<gene>
    <name evidence="2" type="ORF">AZI86_17525</name>
</gene>
<evidence type="ECO:0000313" key="3">
    <source>
        <dbReference type="Proteomes" id="UP000075320"/>
    </source>
</evidence>
<dbReference type="InterPro" id="IPR019236">
    <property type="entry name" value="APP1_cat"/>
</dbReference>
<comment type="caution">
    <text evidence="2">The sequence shown here is derived from an EMBL/GenBank/DDBJ whole genome shotgun (WGS) entry which is preliminary data.</text>
</comment>
<reference evidence="2 3" key="1">
    <citation type="submission" date="2016-03" db="EMBL/GenBank/DDBJ databases">
        <authorList>
            <person name="Ploux O."/>
        </authorList>
    </citation>
    <scope>NUCLEOTIDE SEQUENCE [LARGE SCALE GENOMIC DNA]</scope>
    <source>
        <strain evidence="2 3">R0</strain>
    </source>
</reference>
<feature type="domain" description="Phosphatidate phosphatase APP1 catalytic" evidence="1">
    <location>
        <begin position="33"/>
        <end position="174"/>
    </location>
</feature>
<evidence type="ECO:0000259" key="1">
    <source>
        <dbReference type="Pfam" id="PF09949"/>
    </source>
</evidence>
<proteinExistence type="predicted"/>
<dbReference type="Pfam" id="PF09949">
    <property type="entry name" value="APP1_cat"/>
    <property type="match status" value="1"/>
</dbReference>
<dbReference type="GO" id="GO:0008195">
    <property type="term" value="F:phosphatidate phosphatase activity"/>
    <property type="evidence" value="ECO:0007669"/>
    <property type="project" value="InterPro"/>
</dbReference>
<dbReference type="EMBL" id="LUKE01000006">
    <property type="protein sequence ID" value="KYG61508.1"/>
    <property type="molecule type" value="Genomic_DNA"/>
</dbReference>
<sequence length="358" mass="42024">MADWRDRSEMNGDVVFFRYVSEGMERSHDEVFVWDLDKTYLDTTIDSLSGLLTTVLERALNKKNVPGTNVLLQSLSSYRKSQKGYMYFPIYFITASPPQMEERISEKFSLDNIRPFGCFYKDNLANLRPGRFWRLTKQVGYKLQALMQLRTRLGDNVRQIFWGDDSETDAIIYNLYSDICSRRLGPHEIRNTLERLNVTGEQVGTILDLQAQIPENDPVEKIYINLATDTDPDYYLKFGRRTLATYNTFQVALDLFQDHRLDLEGIYGVIQDMVYNYGYTPEELMKSLDEFIRRGVIGERAFQEVRPFFIEKGLMHHSYEPSVAPLKEKTVQEGRVFEMEGVHEPWIPDRIDYLHDYR</sequence>
<accession>A0A150WEG6</accession>
<evidence type="ECO:0000313" key="2">
    <source>
        <dbReference type="EMBL" id="KYG61508.1"/>
    </source>
</evidence>
<organism evidence="2 3">
    <name type="scientific">Bdellovibrio bacteriovorus</name>
    <dbReference type="NCBI Taxonomy" id="959"/>
    <lineage>
        <taxon>Bacteria</taxon>
        <taxon>Pseudomonadati</taxon>
        <taxon>Bdellovibrionota</taxon>
        <taxon>Bdellovibrionia</taxon>
        <taxon>Bdellovibrionales</taxon>
        <taxon>Pseudobdellovibrionaceae</taxon>
        <taxon>Bdellovibrio</taxon>
    </lineage>
</organism>
<name>A0A150WEG6_BDEBC</name>
<dbReference type="OrthoDB" id="5288517at2"/>
<dbReference type="Proteomes" id="UP000075320">
    <property type="component" value="Unassembled WGS sequence"/>
</dbReference>
<keyword evidence="3" id="KW-1185">Reference proteome</keyword>
<protein>
    <recommendedName>
        <fullName evidence="1">Phosphatidate phosphatase APP1 catalytic domain-containing protein</fullName>
    </recommendedName>
</protein>
<dbReference type="AlphaFoldDB" id="A0A150WEG6"/>
<dbReference type="RefSeq" id="WP_061836590.1">
    <property type="nucleotide sequence ID" value="NZ_LUKE01000006.1"/>
</dbReference>